<keyword evidence="4" id="KW-1185">Reference proteome</keyword>
<feature type="compositionally biased region" description="Basic and acidic residues" evidence="1">
    <location>
        <begin position="80"/>
        <end position="100"/>
    </location>
</feature>
<evidence type="ECO:0000256" key="1">
    <source>
        <dbReference type="SAM" id="MobiDB-lite"/>
    </source>
</evidence>
<reference evidence="3 4" key="1">
    <citation type="submission" date="2024-10" db="EMBL/GenBank/DDBJ databases">
        <authorList>
            <person name="Kim D."/>
        </authorList>
    </citation>
    <scope>NUCLEOTIDE SEQUENCE [LARGE SCALE GENOMIC DNA]</scope>
    <source>
        <strain evidence="3">BH-2024</strain>
    </source>
</reference>
<evidence type="ECO:0000256" key="2">
    <source>
        <dbReference type="SAM" id="Phobius"/>
    </source>
</evidence>
<feature type="region of interest" description="Disordered" evidence="1">
    <location>
        <begin position="80"/>
        <end position="108"/>
    </location>
</feature>
<organism evidence="3 4">
    <name type="scientific">Heterodera trifolii</name>
    <dbReference type="NCBI Taxonomy" id="157864"/>
    <lineage>
        <taxon>Eukaryota</taxon>
        <taxon>Metazoa</taxon>
        <taxon>Ecdysozoa</taxon>
        <taxon>Nematoda</taxon>
        <taxon>Chromadorea</taxon>
        <taxon>Rhabditida</taxon>
        <taxon>Tylenchina</taxon>
        <taxon>Tylenchomorpha</taxon>
        <taxon>Tylenchoidea</taxon>
        <taxon>Heteroderidae</taxon>
        <taxon>Heteroderinae</taxon>
        <taxon>Heterodera</taxon>
    </lineage>
</organism>
<keyword evidence="2" id="KW-0812">Transmembrane</keyword>
<evidence type="ECO:0000313" key="4">
    <source>
        <dbReference type="Proteomes" id="UP001620626"/>
    </source>
</evidence>
<proteinExistence type="predicted"/>
<sequence length="181" mass="20604">MQQKCTFSLITQDKTEVVVPCDFVDQSDMLSDYAKMQRQNNGDAEELQAKFEMTNEMPLISKFHLEMIFEFLGTYREEKQKENEGAADEKQTTKSGERTAEATAEESAELSTMPKWAFDLFDKLPKNDLFLAMNAANYFGIAPFVSLSAAFVCFQILQKKGAREVAEYLNMDENDNNNNGK</sequence>
<keyword evidence="2" id="KW-1133">Transmembrane helix</keyword>
<keyword evidence="2" id="KW-0472">Membrane</keyword>
<dbReference type="Gene3D" id="3.30.710.10">
    <property type="entry name" value="Potassium Channel Kv1.1, Chain A"/>
    <property type="match status" value="1"/>
</dbReference>
<dbReference type="Proteomes" id="UP001620626">
    <property type="component" value="Unassembled WGS sequence"/>
</dbReference>
<dbReference type="EMBL" id="JBICBT010001143">
    <property type="protein sequence ID" value="KAL3081087.1"/>
    <property type="molecule type" value="Genomic_DNA"/>
</dbReference>
<comment type="caution">
    <text evidence="3">The sequence shown here is derived from an EMBL/GenBank/DDBJ whole genome shotgun (WGS) entry which is preliminary data.</text>
</comment>
<protein>
    <submittedName>
        <fullName evidence="3">Uncharacterized protein</fullName>
    </submittedName>
</protein>
<evidence type="ECO:0000313" key="3">
    <source>
        <dbReference type="EMBL" id="KAL3081087.1"/>
    </source>
</evidence>
<gene>
    <name evidence="3" type="ORF">niasHT_037555</name>
</gene>
<dbReference type="AlphaFoldDB" id="A0ABD2IPN9"/>
<accession>A0ABD2IPN9</accession>
<name>A0ABD2IPN9_9BILA</name>
<feature type="transmembrane region" description="Helical" evidence="2">
    <location>
        <begin position="135"/>
        <end position="157"/>
    </location>
</feature>
<dbReference type="InterPro" id="IPR011333">
    <property type="entry name" value="SKP1/BTB/POZ_sf"/>
</dbReference>